<accession>A0A7S6WN57</accession>
<evidence type="ECO:0000259" key="8">
    <source>
        <dbReference type="PROSITE" id="PS50893"/>
    </source>
</evidence>
<evidence type="ECO:0000256" key="4">
    <source>
        <dbReference type="ARBA" id="ARBA00022840"/>
    </source>
</evidence>
<name>A0A7S6WN57_9SPIR</name>
<dbReference type="GO" id="GO:0016887">
    <property type="term" value="F:ATP hydrolysis activity"/>
    <property type="evidence" value="ECO:0007669"/>
    <property type="project" value="InterPro"/>
</dbReference>
<dbReference type="InterPro" id="IPR003593">
    <property type="entry name" value="AAA+_ATPase"/>
</dbReference>
<feature type="domain" description="ABC transporter" evidence="8">
    <location>
        <begin position="354"/>
        <end position="592"/>
    </location>
</feature>
<keyword evidence="5 7" id="KW-1133">Transmembrane helix</keyword>
<dbReference type="SUPFAM" id="SSF52540">
    <property type="entry name" value="P-loop containing nucleoside triphosphate hydrolases"/>
    <property type="match status" value="1"/>
</dbReference>
<feature type="transmembrane region" description="Helical" evidence="7">
    <location>
        <begin position="274"/>
        <end position="301"/>
    </location>
</feature>
<dbReference type="InterPro" id="IPR039421">
    <property type="entry name" value="Type_1_exporter"/>
</dbReference>
<feature type="transmembrane region" description="Helical" evidence="7">
    <location>
        <begin position="144"/>
        <end position="164"/>
    </location>
</feature>
<proteinExistence type="predicted"/>
<keyword evidence="3" id="KW-0547">Nucleotide-binding</keyword>
<gene>
    <name evidence="9" type="ORF">IFE08_10270</name>
</gene>
<organism evidence="9 10">
    <name type="scientific">Treponema pedis</name>
    <dbReference type="NCBI Taxonomy" id="409322"/>
    <lineage>
        <taxon>Bacteria</taxon>
        <taxon>Pseudomonadati</taxon>
        <taxon>Spirochaetota</taxon>
        <taxon>Spirochaetia</taxon>
        <taxon>Spirochaetales</taxon>
        <taxon>Treponemataceae</taxon>
        <taxon>Treponema</taxon>
    </lineage>
</organism>
<feature type="transmembrane region" description="Helical" evidence="7">
    <location>
        <begin position="171"/>
        <end position="192"/>
    </location>
</feature>
<dbReference type="PROSITE" id="PS50893">
    <property type="entry name" value="ABC_TRANSPORTER_2"/>
    <property type="match status" value="1"/>
</dbReference>
<dbReference type="InterPro" id="IPR036640">
    <property type="entry name" value="ABC1_TM_sf"/>
</dbReference>
<dbReference type="SUPFAM" id="SSF90123">
    <property type="entry name" value="ABC transporter transmembrane region"/>
    <property type="match status" value="1"/>
</dbReference>
<keyword evidence="2 7" id="KW-0812">Transmembrane</keyword>
<keyword evidence="6 7" id="KW-0472">Membrane</keyword>
<dbReference type="SMART" id="SM00382">
    <property type="entry name" value="AAA"/>
    <property type="match status" value="1"/>
</dbReference>
<dbReference type="PANTHER" id="PTHR24221">
    <property type="entry name" value="ATP-BINDING CASSETTE SUB-FAMILY B"/>
    <property type="match status" value="1"/>
</dbReference>
<dbReference type="GO" id="GO:0005886">
    <property type="term" value="C:plasma membrane"/>
    <property type="evidence" value="ECO:0007669"/>
    <property type="project" value="UniProtKB-SubCell"/>
</dbReference>
<comment type="subcellular location">
    <subcellularLocation>
        <location evidence="1">Cell membrane</location>
        <topology evidence="1">Multi-pass membrane protein</topology>
    </subcellularLocation>
</comment>
<dbReference type="PANTHER" id="PTHR24221:SF654">
    <property type="entry name" value="ATP-BINDING CASSETTE SUB-FAMILY B MEMBER 6"/>
    <property type="match status" value="1"/>
</dbReference>
<protein>
    <submittedName>
        <fullName evidence="9">ABC transporter ATP-binding protein</fullName>
    </submittedName>
</protein>
<dbReference type="Pfam" id="PF00005">
    <property type="entry name" value="ABC_tran"/>
    <property type="match status" value="1"/>
</dbReference>
<evidence type="ECO:0000256" key="1">
    <source>
        <dbReference type="ARBA" id="ARBA00004651"/>
    </source>
</evidence>
<dbReference type="Proteomes" id="UP000593915">
    <property type="component" value="Chromosome"/>
</dbReference>
<evidence type="ECO:0000256" key="5">
    <source>
        <dbReference type="ARBA" id="ARBA00022989"/>
    </source>
</evidence>
<evidence type="ECO:0000256" key="6">
    <source>
        <dbReference type="ARBA" id="ARBA00023136"/>
    </source>
</evidence>
<feature type="transmembrane region" description="Helical" evidence="7">
    <location>
        <begin position="65"/>
        <end position="87"/>
    </location>
</feature>
<evidence type="ECO:0000313" key="9">
    <source>
        <dbReference type="EMBL" id="QOW60213.1"/>
    </source>
</evidence>
<dbReference type="EMBL" id="CP061839">
    <property type="protein sequence ID" value="QOW60213.1"/>
    <property type="molecule type" value="Genomic_DNA"/>
</dbReference>
<feature type="transmembrane region" description="Helical" evidence="7">
    <location>
        <begin position="20"/>
        <end position="44"/>
    </location>
</feature>
<dbReference type="GO" id="GO:0005524">
    <property type="term" value="F:ATP binding"/>
    <property type="evidence" value="ECO:0007669"/>
    <property type="project" value="UniProtKB-KW"/>
</dbReference>
<reference evidence="9 10" key="1">
    <citation type="submission" date="2020-09" db="EMBL/GenBank/DDBJ databases">
        <title>Characterization of Treponema spp. from bovine digital dermatitis in Korea.</title>
        <authorList>
            <person name="Espiritu H.M."/>
            <person name="Cho Y.I."/>
            <person name="Mamuad L."/>
        </authorList>
    </citation>
    <scope>NUCLEOTIDE SEQUENCE [LARGE SCALE GENOMIC DNA]</scope>
    <source>
        <strain evidence="9 10">KS1</strain>
    </source>
</reference>
<dbReference type="InterPro" id="IPR027417">
    <property type="entry name" value="P-loop_NTPase"/>
</dbReference>
<evidence type="ECO:0000256" key="3">
    <source>
        <dbReference type="ARBA" id="ARBA00022741"/>
    </source>
</evidence>
<dbReference type="GO" id="GO:0042626">
    <property type="term" value="F:ATPase-coupled transmembrane transporter activity"/>
    <property type="evidence" value="ECO:0007669"/>
    <property type="project" value="TreeGrafter"/>
</dbReference>
<dbReference type="Gene3D" id="1.20.1560.10">
    <property type="entry name" value="ABC transporter type 1, transmembrane domain"/>
    <property type="match status" value="1"/>
</dbReference>
<dbReference type="AlphaFoldDB" id="A0A7S6WN57"/>
<keyword evidence="4 9" id="KW-0067">ATP-binding</keyword>
<sequence length="611" mass="69623">MKEEIKTHGILSNILFYAKIWVKVFPIGLIILTASVPLRILQIYETIRIPRIIIAGIETSSEPKTVLMSVIFAALIITALKIILQVFETSMMALGSRPLFYLYTVPINEKMFNMRYQTLISEEVQTKLIKVKNIVMSGSNGGPFHFLAFNLSFFLTAVTGLIIFSPGIIKIDIILLIIILVSGLFNLLYGIYTGKYTRKNMNDRAADEKKENYIIQTAEDKLFSKDIRMYNMKSWLIENFKTYHEKHSAYLKKETLVKIGGKILNALTVFTRDIFAYIYLIYKLSTGVIAISEFVFLIALVMEFSKWMDAIVLQINNLIVFSAQADHIRDFLETKDKYSEGSLLENAVSEKPSIEFNNISYRYSEKSAWIFKNFNLKINPGEKLALVGVNGAGKTTLMHLLMGLLEPVEGEILIDGKPSSSFKKTEYYSLFSPVFQDINIFPETISANIAGSETFDEQKLNDAIITSGLAETVKSLPDGKETFLIKTSRDEAIDLSGGQNQRMLLARALYKNAKINILDEPTAALDPIAESRIYEEYDSMSKDKTSIFISHRLASTRFCNRIIFLEYGKIIEEGSHDELMSRSSKYREMYEIQSKYYQEEKEELKGENNDN</sequence>
<evidence type="ECO:0000256" key="7">
    <source>
        <dbReference type="SAM" id="Phobius"/>
    </source>
</evidence>
<evidence type="ECO:0000313" key="10">
    <source>
        <dbReference type="Proteomes" id="UP000593915"/>
    </source>
</evidence>
<dbReference type="RefSeq" id="WP_024467020.1">
    <property type="nucleotide sequence ID" value="NZ_CP061839.1"/>
</dbReference>
<dbReference type="Gene3D" id="3.40.50.300">
    <property type="entry name" value="P-loop containing nucleotide triphosphate hydrolases"/>
    <property type="match status" value="1"/>
</dbReference>
<evidence type="ECO:0000256" key="2">
    <source>
        <dbReference type="ARBA" id="ARBA00022692"/>
    </source>
</evidence>
<dbReference type="InterPro" id="IPR003439">
    <property type="entry name" value="ABC_transporter-like_ATP-bd"/>
</dbReference>